<name>A0A2U8DZH8_9BACT</name>
<dbReference type="SMART" id="SM00098">
    <property type="entry name" value="alkPPc"/>
    <property type="match status" value="1"/>
</dbReference>
<evidence type="ECO:0000313" key="6">
    <source>
        <dbReference type="Proteomes" id="UP000244896"/>
    </source>
</evidence>
<dbReference type="GO" id="GO:0046872">
    <property type="term" value="F:metal ion binding"/>
    <property type="evidence" value="ECO:0007669"/>
    <property type="project" value="UniProtKB-KW"/>
</dbReference>
<dbReference type="Pfam" id="PF00245">
    <property type="entry name" value="Alk_phosphatase"/>
    <property type="match status" value="1"/>
</dbReference>
<feature type="binding site" evidence="3">
    <location>
        <position position="285"/>
    </location>
    <ligand>
        <name>Zn(2+)</name>
        <dbReference type="ChEBI" id="CHEBI:29105"/>
        <label>2</label>
    </ligand>
</feature>
<dbReference type="Gene3D" id="1.10.60.40">
    <property type="match status" value="1"/>
</dbReference>
<feature type="binding site" evidence="3">
    <location>
        <position position="51"/>
    </location>
    <ligand>
        <name>Mg(2+)</name>
        <dbReference type="ChEBI" id="CHEBI:18420"/>
    </ligand>
</feature>
<dbReference type="InterPro" id="IPR006311">
    <property type="entry name" value="TAT_signal"/>
</dbReference>
<comment type="similarity">
    <text evidence="4">Belongs to the alkaline phosphatase family.</text>
</comment>
<evidence type="ECO:0000256" key="3">
    <source>
        <dbReference type="PIRSR" id="PIRSR601952-2"/>
    </source>
</evidence>
<feature type="binding site" evidence="3">
    <location>
        <position position="289"/>
    </location>
    <ligand>
        <name>Zn(2+)</name>
        <dbReference type="ChEBI" id="CHEBI:29105"/>
        <label>2</label>
    </ligand>
</feature>
<dbReference type="CDD" id="cd16012">
    <property type="entry name" value="ALP"/>
    <property type="match status" value="1"/>
</dbReference>
<evidence type="ECO:0000256" key="2">
    <source>
        <dbReference type="PIRSR" id="PIRSR601952-1"/>
    </source>
</evidence>
<keyword evidence="3" id="KW-0479">Metal-binding</keyword>
<evidence type="ECO:0008006" key="7">
    <source>
        <dbReference type="Google" id="ProtNLM"/>
    </source>
</evidence>
<feature type="binding site" evidence="3">
    <location>
        <position position="280"/>
    </location>
    <ligand>
        <name>Mg(2+)</name>
        <dbReference type="ChEBI" id="CHEBI:18420"/>
    </ligand>
</feature>
<dbReference type="KEGG" id="elut:CKA38_00530"/>
<dbReference type="AlphaFoldDB" id="A0A2U8DZH8"/>
<dbReference type="PANTHER" id="PTHR11596:SF5">
    <property type="entry name" value="ALKALINE PHOSPHATASE"/>
    <property type="match status" value="1"/>
</dbReference>
<feature type="binding site" evidence="3">
    <location>
        <position position="153"/>
    </location>
    <ligand>
        <name>Mg(2+)</name>
        <dbReference type="ChEBI" id="CHEBI:18420"/>
    </ligand>
</feature>
<keyword evidence="3" id="KW-0862">Zinc</keyword>
<dbReference type="GO" id="GO:0004035">
    <property type="term" value="F:alkaline phosphatase activity"/>
    <property type="evidence" value="ECO:0007669"/>
    <property type="project" value="TreeGrafter"/>
</dbReference>
<dbReference type="InterPro" id="IPR001952">
    <property type="entry name" value="Alkaline_phosphatase"/>
</dbReference>
<dbReference type="Proteomes" id="UP000244896">
    <property type="component" value="Chromosome"/>
</dbReference>
<dbReference type="PANTHER" id="PTHR11596">
    <property type="entry name" value="ALKALINE PHOSPHATASE"/>
    <property type="match status" value="1"/>
</dbReference>
<reference evidence="5 6" key="1">
    <citation type="journal article" date="2018" name="Syst. Appl. Microbiol.">
        <title>Ereboglobus luteus gen. nov. sp. nov. from cockroach guts, and new insights into the oxygen relationship of the genera Opitutus and Didymococcus (Verrucomicrobia: Opitutaceae).</title>
        <authorList>
            <person name="Tegtmeier D."/>
            <person name="Belitz A."/>
            <person name="Radek R."/>
            <person name="Heimerl T."/>
            <person name="Brune A."/>
        </authorList>
    </citation>
    <scope>NUCLEOTIDE SEQUENCE [LARGE SCALE GENOMIC DNA]</scope>
    <source>
        <strain evidence="5 6">Ho45</strain>
    </source>
</reference>
<sequence>MSKFTRRDFLRTGIAGSVLLSTGLRGPASAPSVAITAGPRRARNVILLVSDGMSLGTLTMTERYLRRFENRGTHWLGMYKKYPNVRRALMDTCSANALVTDSAAAASAWGCGHKVKNGALNQTPDGRLHKPILRLAAEAGIGTALVTTARLTHATPAGFGASIESRVDEGDIAIQYLDARYDVLLGGGVRFFDSEKRNDERDLLIEYSNNGYSVLRNREELLASNGGRLLGVFDDDHLPYAIDRKADAALSAAIPSLAEMARAAIGRMAKHPGGFLMQIEGANIDYAAHANDIGALIHEQIDFDDAVGAALEFAAGRDDTLVIVTTDHGNSNPGLNGTGGSFDSRGGSYGDTQKCFDRLGDFRRSNRWVRSKLSKKSTPAQIRNRVKTANGIELLDDEIELLMRALKKDPAPREGYRVRNRATITLGQLIANYTSIGWTGIAHTSDHVELAAIGPGSEPICGLMQNTELFDVMTGALGLSRSGKLAAAVS</sequence>
<organism evidence="5 6">
    <name type="scientific">Ereboglobus luteus</name>
    <dbReference type="NCBI Taxonomy" id="1796921"/>
    <lineage>
        <taxon>Bacteria</taxon>
        <taxon>Pseudomonadati</taxon>
        <taxon>Verrucomicrobiota</taxon>
        <taxon>Opitutia</taxon>
        <taxon>Opitutales</taxon>
        <taxon>Opitutaceae</taxon>
        <taxon>Ereboglobus</taxon>
    </lineage>
</organism>
<dbReference type="PRINTS" id="PR00113">
    <property type="entry name" value="ALKPHPHTASE"/>
</dbReference>
<dbReference type="PROSITE" id="PS51318">
    <property type="entry name" value="TAT"/>
    <property type="match status" value="1"/>
</dbReference>
<comment type="cofactor">
    <cofactor evidence="3">
        <name>Mg(2+)</name>
        <dbReference type="ChEBI" id="CHEBI:18420"/>
    </cofactor>
    <text evidence="3">Binds 1 Mg(2+) ion.</text>
</comment>
<keyword evidence="6" id="KW-1185">Reference proteome</keyword>
<dbReference type="SUPFAM" id="SSF53649">
    <property type="entry name" value="Alkaline phosphatase-like"/>
    <property type="match status" value="1"/>
</dbReference>
<feature type="active site" description="Phosphoserine intermediate" evidence="2">
    <location>
        <position position="102"/>
    </location>
</feature>
<evidence type="ECO:0000256" key="4">
    <source>
        <dbReference type="RuleBase" id="RU003946"/>
    </source>
</evidence>
<feature type="binding site" evidence="3">
    <location>
        <position position="155"/>
    </location>
    <ligand>
        <name>Mg(2+)</name>
        <dbReference type="ChEBI" id="CHEBI:18420"/>
    </ligand>
</feature>
<evidence type="ECO:0000256" key="1">
    <source>
        <dbReference type="ARBA" id="ARBA00022553"/>
    </source>
</evidence>
<dbReference type="EMBL" id="CP023004">
    <property type="protein sequence ID" value="AWI07945.1"/>
    <property type="molecule type" value="Genomic_DNA"/>
</dbReference>
<dbReference type="OrthoDB" id="9794455at2"/>
<dbReference type="RefSeq" id="WP_108823753.1">
    <property type="nucleotide sequence ID" value="NZ_CP023004.1"/>
</dbReference>
<keyword evidence="3" id="KW-0460">Magnesium</keyword>
<protein>
    <recommendedName>
        <fullName evidence="7">Alkaline phosphatase</fullName>
    </recommendedName>
</protein>
<gene>
    <name evidence="5" type="ORF">CKA38_00530</name>
</gene>
<dbReference type="Gene3D" id="3.40.720.10">
    <property type="entry name" value="Alkaline Phosphatase, subunit A"/>
    <property type="match status" value="1"/>
</dbReference>
<evidence type="ECO:0000313" key="5">
    <source>
        <dbReference type="EMBL" id="AWI07945.1"/>
    </source>
</evidence>
<proteinExistence type="inferred from homology"/>
<feature type="binding site" evidence="3">
    <location>
        <position position="327"/>
    </location>
    <ligand>
        <name>Zn(2+)</name>
        <dbReference type="ChEBI" id="CHEBI:29105"/>
        <label>2</label>
    </ligand>
</feature>
<comment type="cofactor">
    <cofactor evidence="3">
        <name>Zn(2+)</name>
        <dbReference type="ChEBI" id="CHEBI:29105"/>
    </cofactor>
    <text evidence="3">Binds 2 Zn(2+) ions.</text>
</comment>
<feature type="binding site" evidence="3">
    <location>
        <position position="51"/>
    </location>
    <ligand>
        <name>Zn(2+)</name>
        <dbReference type="ChEBI" id="CHEBI:29105"/>
        <label>2</label>
    </ligand>
</feature>
<keyword evidence="1" id="KW-0597">Phosphoprotein</keyword>
<accession>A0A2U8DZH8</accession>
<feature type="binding site" evidence="3">
    <location>
        <position position="328"/>
    </location>
    <ligand>
        <name>Zn(2+)</name>
        <dbReference type="ChEBI" id="CHEBI:29105"/>
        <label>2</label>
    </ligand>
</feature>
<feature type="binding site" evidence="3">
    <location>
        <position position="443"/>
    </location>
    <ligand>
        <name>Zn(2+)</name>
        <dbReference type="ChEBI" id="CHEBI:29105"/>
        <label>2</label>
    </ligand>
</feature>
<dbReference type="InterPro" id="IPR017850">
    <property type="entry name" value="Alkaline_phosphatase_core_sf"/>
</dbReference>